<accession>A0A834F8C1</accession>
<sequence length="88" mass="10174">MLLRTNAHRKANRPRGDHRWILKVKSGTNNVEKLKAESHVVLTKRLTQGNLRNYKISCPKASPQVIKNMRYSPISCFLLGDRRLQHSP</sequence>
<proteinExistence type="predicted"/>
<dbReference type="AlphaFoldDB" id="A0A834F8C1"/>
<comment type="caution">
    <text evidence="1">The sequence shown here is derived from an EMBL/GenBank/DDBJ whole genome shotgun (WGS) entry which is preliminary data.</text>
</comment>
<reference evidence="1" key="1">
    <citation type="journal article" name="BMC Genomics">
        <title>Long-read sequencing and de novo genome assembly of marine medaka (Oryzias melastigma).</title>
        <authorList>
            <person name="Liang P."/>
            <person name="Saqib H.S.A."/>
            <person name="Ni X."/>
            <person name="Shen Y."/>
        </authorList>
    </citation>
    <scope>NUCLEOTIDE SEQUENCE</scope>
    <source>
        <strain evidence="1">Bigg-433</strain>
    </source>
</reference>
<organism evidence="1 2">
    <name type="scientific">Oryzias melastigma</name>
    <name type="common">Marine medaka</name>
    <dbReference type="NCBI Taxonomy" id="30732"/>
    <lineage>
        <taxon>Eukaryota</taxon>
        <taxon>Metazoa</taxon>
        <taxon>Chordata</taxon>
        <taxon>Craniata</taxon>
        <taxon>Vertebrata</taxon>
        <taxon>Euteleostomi</taxon>
        <taxon>Actinopterygii</taxon>
        <taxon>Neopterygii</taxon>
        <taxon>Teleostei</taxon>
        <taxon>Neoteleostei</taxon>
        <taxon>Acanthomorphata</taxon>
        <taxon>Ovalentaria</taxon>
        <taxon>Atherinomorphae</taxon>
        <taxon>Beloniformes</taxon>
        <taxon>Adrianichthyidae</taxon>
        <taxon>Oryziinae</taxon>
        <taxon>Oryzias</taxon>
    </lineage>
</organism>
<evidence type="ECO:0000313" key="2">
    <source>
        <dbReference type="Proteomes" id="UP000646548"/>
    </source>
</evidence>
<gene>
    <name evidence="1" type="ORF">FQA47_005225</name>
</gene>
<name>A0A834F8C1_ORYME</name>
<dbReference type="Proteomes" id="UP000646548">
    <property type="component" value="Unassembled WGS sequence"/>
</dbReference>
<protein>
    <submittedName>
        <fullName evidence="1">Uncharacterized protein</fullName>
    </submittedName>
</protein>
<dbReference type="EMBL" id="WKFB01000271">
    <property type="protein sequence ID" value="KAF6728735.1"/>
    <property type="molecule type" value="Genomic_DNA"/>
</dbReference>
<evidence type="ECO:0000313" key="1">
    <source>
        <dbReference type="EMBL" id="KAF6728735.1"/>
    </source>
</evidence>